<dbReference type="AlphaFoldDB" id="A0AAE1WMG7"/>
<dbReference type="PANTHER" id="PTHR33116">
    <property type="entry name" value="REVERSE TRANSCRIPTASE ZINC-BINDING DOMAIN-CONTAINING PROTEIN-RELATED-RELATED"/>
    <property type="match status" value="1"/>
</dbReference>
<accession>A0AAE1WMG7</accession>
<dbReference type="PANTHER" id="PTHR33116:SF66">
    <property type="entry name" value="REVERSE TRANSCRIPTASE ZINC-BINDING DOMAIN-CONTAINING PROTEIN"/>
    <property type="match status" value="1"/>
</dbReference>
<reference evidence="1" key="2">
    <citation type="journal article" date="2024" name="Plant">
        <title>Genomic evolution and insights into agronomic trait innovations of Sesamum species.</title>
        <authorList>
            <person name="Miao H."/>
            <person name="Wang L."/>
            <person name="Qu L."/>
            <person name="Liu H."/>
            <person name="Sun Y."/>
            <person name="Le M."/>
            <person name="Wang Q."/>
            <person name="Wei S."/>
            <person name="Zheng Y."/>
            <person name="Lin W."/>
            <person name="Duan Y."/>
            <person name="Cao H."/>
            <person name="Xiong S."/>
            <person name="Wang X."/>
            <person name="Wei L."/>
            <person name="Li C."/>
            <person name="Ma Q."/>
            <person name="Ju M."/>
            <person name="Zhao R."/>
            <person name="Li G."/>
            <person name="Mu C."/>
            <person name="Tian Q."/>
            <person name="Mei H."/>
            <person name="Zhang T."/>
            <person name="Gao T."/>
            <person name="Zhang H."/>
        </authorList>
    </citation>
    <scope>NUCLEOTIDE SEQUENCE</scope>
    <source>
        <strain evidence="1">K16</strain>
    </source>
</reference>
<sequence>MTGIPDFDSTRLVLGLEKSWQSRVDEDYILDMPSGGCVVRHGHYKLYLVQLELHANLHESHLILSKSTHDVRDSLLLILGFQEGHLPVRYLGLPLLASLLTTTNCEPLLMKIDGRIKGWEGIQLSFAGKTQVIKSVLMALNLYWAMAFILPKKIIQEVEKYLHTFLWKGSSERGYPKMDVIKGEHSSIWVDWIYHIRLREHSVWSMSDRHWPLLTDLESLEILHSLPTIDGGSDRIEWQLDGGVFITGATSALFAISGPKVAWSLLLLGSFKIPRNNFILWLAILGKLSTLDKPWLNHLGGACILFTNGLQETHYHLLFNCSYSRRCLEVIRQRVQFYWPNRQWTFDIEWASAKWRGQHVVNAAYRALLVSLVYHV</sequence>
<dbReference type="EMBL" id="JACGWL010000009">
    <property type="protein sequence ID" value="KAK4395894.1"/>
    <property type="molecule type" value="Genomic_DNA"/>
</dbReference>
<evidence type="ECO:0000313" key="2">
    <source>
        <dbReference type="Proteomes" id="UP001289374"/>
    </source>
</evidence>
<dbReference type="Proteomes" id="UP001289374">
    <property type="component" value="Unassembled WGS sequence"/>
</dbReference>
<organism evidence="1 2">
    <name type="scientific">Sesamum angolense</name>
    <dbReference type="NCBI Taxonomy" id="2727404"/>
    <lineage>
        <taxon>Eukaryota</taxon>
        <taxon>Viridiplantae</taxon>
        <taxon>Streptophyta</taxon>
        <taxon>Embryophyta</taxon>
        <taxon>Tracheophyta</taxon>
        <taxon>Spermatophyta</taxon>
        <taxon>Magnoliopsida</taxon>
        <taxon>eudicotyledons</taxon>
        <taxon>Gunneridae</taxon>
        <taxon>Pentapetalae</taxon>
        <taxon>asterids</taxon>
        <taxon>lamiids</taxon>
        <taxon>Lamiales</taxon>
        <taxon>Pedaliaceae</taxon>
        <taxon>Sesamum</taxon>
    </lineage>
</organism>
<name>A0AAE1WMG7_9LAMI</name>
<comment type="caution">
    <text evidence="1">The sequence shown here is derived from an EMBL/GenBank/DDBJ whole genome shotgun (WGS) entry which is preliminary data.</text>
</comment>
<reference evidence="1" key="1">
    <citation type="submission" date="2020-06" db="EMBL/GenBank/DDBJ databases">
        <authorList>
            <person name="Li T."/>
            <person name="Hu X."/>
            <person name="Zhang T."/>
            <person name="Song X."/>
            <person name="Zhang H."/>
            <person name="Dai N."/>
            <person name="Sheng W."/>
            <person name="Hou X."/>
            <person name="Wei L."/>
        </authorList>
    </citation>
    <scope>NUCLEOTIDE SEQUENCE</scope>
    <source>
        <strain evidence="1">K16</strain>
        <tissue evidence="1">Leaf</tissue>
    </source>
</reference>
<proteinExistence type="predicted"/>
<evidence type="ECO:0008006" key="3">
    <source>
        <dbReference type="Google" id="ProtNLM"/>
    </source>
</evidence>
<gene>
    <name evidence="1" type="ORF">Sango_1743700</name>
</gene>
<evidence type="ECO:0000313" key="1">
    <source>
        <dbReference type="EMBL" id="KAK4395894.1"/>
    </source>
</evidence>
<protein>
    <recommendedName>
        <fullName evidence="3">Reverse transcriptase zinc-binding domain-containing protein</fullName>
    </recommendedName>
</protein>
<keyword evidence="2" id="KW-1185">Reference proteome</keyword>